<feature type="compositionally biased region" description="Basic and acidic residues" evidence="1">
    <location>
        <begin position="150"/>
        <end position="167"/>
    </location>
</feature>
<evidence type="ECO:0008006" key="5">
    <source>
        <dbReference type="Google" id="ProtNLM"/>
    </source>
</evidence>
<keyword evidence="2" id="KW-0472">Membrane</keyword>
<dbReference type="PANTHER" id="PTHR36974">
    <property type="entry name" value="MEMBRANE PROTEIN-RELATED"/>
    <property type="match status" value="1"/>
</dbReference>
<gene>
    <name evidence="3" type="ORF">ABQ292_02020</name>
</gene>
<keyword evidence="2" id="KW-1133">Transmembrane helix</keyword>
<accession>A0ABV3X9C3</accession>
<comment type="caution">
    <text evidence="3">The sequence shown here is derived from an EMBL/GenBank/DDBJ whole genome shotgun (WGS) entry which is preliminary data.</text>
</comment>
<organism evidence="3 4">
    <name type="scientific">Geodermatophilus maliterrae</name>
    <dbReference type="NCBI Taxonomy" id="3162531"/>
    <lineage>
        <taxon>Bacteria</taxon>
        <taxon>Bacillati</taxon>
        <taxon>Actinomycetota</taxon>
        <taxon>Actinomycetes</taxon>
        <taxon>Geodermatophilales</taxon>
        <taxon>Geodermatophilaceae</taxon>
        <taxon>Geodermatophilus</taxon>
    </lineage>
</organism>
<dbReference type="Proteomes" id="UP001560045">
    <property type="component" value="Unassembled WGS sequence"/>
</dbReference>
<evidence type="ECO:0000256" key="1">
    <source>
        <dbReference type="SAM" id="MobiDB-lite"/>
    </source>
</evidence>
<feature type="transmembrane region" description="Helical" evidence="2">
    <location>
        <begin position="59"/>
        <end position="83"/>
    </location>
</feature>
<keyword evidence="4" id="KW-1185">Reference proteome</keyword>
<name>A0ABV3X9C3_9ACTN</name>
<sequence length="167" mass="18098">MIFLVVLAIGTLIALAAQAARRTVSLRQAARIGMAIAMVVAGISHLVRPLPFLQHLPAWVPAAELLIFVTGIAEVVLGLALLLPQPWRWRAGIALAAYLVAVFPANVYVAVAGVDVDGQPDGVYAWLRLPFQVLFIAWALWSTRPNSGDALRHRAATDPQVPERVRQ</sequence>
<dbReference type="RefSeq" id="WP_369202722.1">
    <property type="nucleotide sequence ID" value="NZ_JBFNXQ010000003.1"/>
</dbReference>
<feature type="transmembrane region" description="Helical" evidence="2">
    <location>
        <begin position="89"/>
        <end position="111"/>
    </location>
</feature>
<protein>
    <recommendedName>
        <fullName evidence="5">DoxX family membrane protein</fullName>
    </recommendedName>
</protein>
<dbReference type="EMBL" id="JBFNXQ010000003">
    <property type="protein sequence ID" value="MEX5717145.1"/>
    <property type="molecule type" value="Genomic_DNA"/>
</dbReference>
<evidence type="ECO:0000313" key="3">
    <source>
        <dbReference type="EMBL" id="MEX5717145.1"/>
    </source>
</evidence>
<feature type="transmembrane region" description="Helical" evidence="2">
    <location>
        <begin position="123"/>
        <end position="141"/>
    </location>
</feature>
<proteinExistence type="predicted"/>
<feature type="transmembrane region" description="Helical" evidence="2">
    <location>
        <begin position="29"/>
        <end position="47"/>
    </location>
</feature>
<keyword evidence="2" id="KW-0812">Transmembrane</keyword>
<evidence type="ECO:0000313" key="4">
    <source>
        <dbReference type="Proteomes" id="UP001560045"/>
    </source>
</evidence>
<reference evidence="3 4" key="1">
    <citation type="submission" date="2024-06" db="EMBL/GenBank/DDBJ databases">
        <title>Draft genome sequence of Geodermatophilus badlandi, a novel member of the Geodermatophilaceae isolated from badland sedimentary rocks in the Red desert, Wyoming, USA.</title>
        <authorList>
            <person name="Ben Tekaya S."/>
            <person name="Nouioui I."/>
            <person name="Flores G.M."/>
            <person name="Shaal M.N."/>
            <person name="Bredoire F."/>
            <person name="Basile F."/>
            <person name="Van Diepen L."/>
            <person name="Ward N.L."/>
        </authorList>
    </citation>
    <scope>NUCLEOTIDE SEQUENCE [LARGE SCALE GENOMIC DNA]</scope>
    <source>
        <strain evidence="3 4">WL48A</strain>
    </source>
</reference>
<feature type="region of interest" description="Disordered" evidence="1">
    <location>
        <begin position="148"/>
        <end position="167"/>
    </location>
</feature>
<dbReference type="PANTHER" id="PTHR36974:SF1">
    <property type="entry name" value="DOXX FAMILY MEMBRANE PROTEIN"/>
    <property type="match status" value="1"/>
</dbReference>
<evidence type="ECO:0000256" key="2">
    <source>
        <dbReference type="SAM" id="Phobius"/>
    </source>
</evidence>